<organism evidence="3 4">
    <name type="scientific">Hydromonas duriensis</name>
    <dbReference type="NCBI Taxonomy" id="1527608"/>
    <lineage>
        <taxon>Bacteria</taxon>
        <taxon>Pseudomonadati</taxon>
        <taxon>Pseudomonadota</taxon>
        <taxon>Betaproteobacteria</taxon>
        <taxon>Burkholderiales</taxon>
        <taxon>Burkholderiaceae</taxon>
        <taxon>Hydromonas</taxon>
    </lineage>
</organism>
<feature type="domain" description="Galactosyltransferase C-terminal" evidence="2">
    <location>
        <begin position="163"/>
        <end position="215"/>
    </location>
</feature>
<dbReference type="InterPro" id="IPR027791">
    <property type="entry name" value="Galactosyl_T_C"/>
</dbReference>
<evidence type="ECO:0000313" key="4">
    <source>
        <dbReference type="Proteomes" id="UP000294480"/>
    </source>
</evidence>
<reference evidence="3 4" key="1">
    <citation type="submission" date="2019-03" db="EMBL/GenBank/DDBJ databases">
        <title>Genomic Encyclopedia of Type Strains, Phase IV (KMG-IV): sequencing the most valuable type-strain genomes for metagenomic binning, comparative biology and taxonomic classification.</title>
        <authorList>
            <person name="Goeker M."/>
        </authorList>
    </citation>
    <scope>NUCLEOTIDE SEQUENCE [LARGE SCALE GENOMIC DNA]</scope>
    <source>
        <strain evidence="3 4">DSM 102852</strain>
    </source>
</reference>
<dbReference type="Proteomes" id="UP000294480">
    <property type="component" value="Unassembled WGS sequence"/>
</dbReference>
<proteinExistence type="predicted"/>
<keyword evidence="4" id="KW-1185">Reference proteome</keyword>
<evidence type="ECO:0000259" key="2">
    <source>
        <dbReference type="Pfam" id="PF02709"/>
    </source>
</evidence>
<dbReference type="RefSeq" id="WP_133620611.1">
    <property type="nucleotide sequence ID" value="NZ_SNZE01000014.1"/>
</dbReference>
<dbReference type="SUPFAM" id="SSF53448">
    <property type="entry name" value="Nucleotide-diphospho-sugar transferases"/>
    <property type="match status" value="1"/>
</dbReference>
<keyword evidence="3" id="KW-0328">Glycosyltransferase</keyword>
<sequence>MNTTSLHNIDVIMSFRGNTAEREENLYAVLRHFSQTYTDYTIWLMESDTAPKFNWHRVADPRVQHVFTYSAGPFPKAFLYNLGAKLSRCEALLFLDVDCIPNPSVLSSCVYNIMFTKNNDVLVPYFGAINIAGETKQRFVDNPSYDVFTGIDKNHLNEDSVLLYESSMGGAFIFRREAYIRVGGMDTTFIGWGGEDNEFFYRSKRLGIPWSSMDVPLFHLHHDSTHREDFNAKAIANSQRAYQSNIMPMDELQHIVERLKPFFN</sequence>
<dbReference type="PANTHER" id="PTHR19300">
    <property type="entry name" value="BETA-1,4-GALACTOSYLTRANSFERASE"/>
    <property type="match status" value="1"/>
</dbReference>
<dbReference type="GO" id="GO:0006487">
    <property type="term" value="P:protein N-linked glycosylation"/>
    <property type="evidence" value="ECO:0007669"/>
    <property type="project" value="TreeGrafter"/>
</dbReference>
<dbReference type="GO" id="GO:0003831">
    <property type="term" value="F:beta-N-acetylglucosaminylglycopeptide beta-1,4-galactosyltransferase activity"/>
    <property type="evidence" value="ECO:0007669"/>
    <property type="project" value="TreeGrafter"/>
</dbReference>
<gene>
    <name evidence="3" type="ORF">DFR44_11447</name>
</gene>
<evidence type="ECO:0000256" key="1">
    <source>
        <dbReference type="ARBA" id="ARBA00022679"/>
    </source>
</evidence>
<dbReference type="PANTHER" id="PTHR19300:SF62">
    <property type="entry name" value="BETA-1,4-GALACTOSYLTRANSFERASE"/>
    <property type="match status" value="1"/>
</dbReference>
<dbReference type="EMBL" id="SNZE01000014">
    <property type="protein sequence ID" value="TDR31010.1"/>
    <property type="molecule type" value="Genomic_DNA"/>
</dbReference>
<name>A0A4R6Y3R8_9BURK</name>
<dbReference type="PRINTS" id="PR02050">
    <property type="entry name" value="B14GALTRFASE"/>
</dbReference>
<protein>
    <submittedName>
        <fullName evidence="3">Galactosyltransferase-like protein</fullName>
    </submittedName>
</protein>
<accession>A0A4R6Y3R8</accession>
<comment type="caution">
    <text evidence="3">The sequence shown here is derived from an EMBL/GenBank/DDBJ whole genome shotgun (WGS) entry which is preliminary data.</text>
</comment>
<dbReference type="GO" id="GO:0005975">
    <property type="term" value="P:carbohydrate metabolic process"/>
    <property type="evidence" value="ECO:0007669"/>
    <property type="project" value="InterPro"/>
</dbReference>
<dbReference type="Pfam" id="PF02709">
    <property type="entry name" value="Glyco_transf_7C"/>
    <property type="match status" value="1"/>
</dbReference>
<dbReference type="OrthoDB" id="9801954at2"/>
<keyword evidence="1 3" id="KW-0808">Transferase</keyword>
<dbReference type="InterPro" id="IPR029044">
    <property type="entry name" value="Nucleotide-diphossugar_trans"/>
</dbReference>
<dbReference type="GO" id="GO:0008092">
    <property type="term" value="F:cytoskeletal protein binding"/>
    <property type="evidence" value="ECO:0007669"/>
    <property type="project" value="TreeGrafter"/>
</dbReference>
<dbReference type="AlphaFoldDB" id="A0A4R6Y3R8"/>
<evidence type="ECO:0000313" key="3">
    <source>
        <dbReference type="EMBL" id="TDR31010.1"/>
    </source>
</evidence>
<dbReference type="InterPro" id="IPR003859">
    <property type="entry name" value="Galactosyl_T"/>
</dbReference>
<dbReference type="Gene3D" id="3.90.550.10">
    <property type="entry name" value="Spore Coat Polysaccharide Biosynthesis Protein SpsA, Chain A"/>
    <property type="match status" value="1"/>
</dbReference>